<keyword evidence="1" id="KW-0812">Transmembrane</keyword>
<evidence type="ECO:0000256" key="1">
    <source>
        <dbReference type="SAM" id="Phobius"/>
    </source>
</evidence>
<accession>A0A6C0IIT4</accession>
<name>A0A6C0IIT4_9ZZZZ</name>
<proteinExistence type="predicted"/>
<evidence type="ECO:0000313" key="2">
    <source>
        <dbReference type="EMBL" id="QHT93064.1"/>
    </source>
</evidence>
<feature type="transmembrane region" description="Helical" evidence="1">
    <location>
        <begin position="54"/>
        <end position="71"/>
    </location>
</feature>
<keyword evidence="1" id="KW-0472">Membrane</keyword>
<reference evidence="2" key="1">
    <citation type="journal article" date="2020" name="Nature">
        <title>Giant virus diversity and host interactions through global metagenomics.</title>
        <authorList>
            <person name="Schulz F."/>
            <person name="Roux S."/>
            <person name="Paez-Espino D."/>
            <person name="Jungbluth S."/>
            <person name="Walsh D.A."/>
            <person name="Denef V.J."/>
            <person name="McMahon K.D."/>
            <person name="Konstantinidis K.T."/>
            <person name="Eloe-Fadrosh E.A."/>
            <person name="Kyrpides N.C."/>
            <person name="Woyke T."/>
        </authorList>
    </citation>
    <scope>NUCLEOTIDE SEQUENCE</scope>
    <source>
        <strain evidence="2">GVMAG-M-3300023210-19</strain>
    </source>
</reference>
<keyword evidence="1" id="KW-1133">Transmembrane helix</keyword>
<organism evidence="2">
    <name type="scientific">viral metagenome</name>
    <dbReference type="NCBI Taxonomy" id="1070528"/>
    <lineage>
        <taxon>unclassified sequences</taxon>
        <taxon>metagenomes</taxon>
        <taxon>organismal metagenomes</taxon>
    </lineage>
</organism>
<protein>
    <submittedName>
        <fullName evidence="2">Uncharacterized protein</fullName>
    </submittedName>
</protein>
<sequence length="85" mass="9676">MDNQTTAIDALFGPLSKDYCLYFYFLSVIGFVFIAMFLISSLMLGFNQKKGPEYYLQVFAVALGYGIFYFQNRLLNSMCYSALSA</sequence>
<dbReference type="AlphaFoldDB" id="A0A6C0IIT4"/>
<feature type="transmembrane region" description="Helical" evidence="1">
    <location>
        <begin position="21"/>
        <end position="42"/>
    </location>
</feature>
<dbReference type="EMBL" id="MN740199">
    <property type="protein sequence ID" value="QHT93064.1"/>
    <property type="molecule type" value="Genomic_DNA"/>
</dbReference>